<evidence type="ECO:0000256" key="1">
    <source>
        <dbReference type="ARBA" id="ARBA00003531"/>
    </source>
</evidence>
<comment type="caution">
    <text evidence="15">The sequence shown here is derived from an EMBL/GenBank/DDBJ whole genome shotgun (WGS) entry which is preliminary data.</text>
</comment>
<protein>
    <recommendedName>
        <fullName evidence="5 13">Guanylate kinase</fullName>
        <ecNumber evidence="4 13">2.7.4.8</ecNumber>
    </recommendedName>
    <alternativeName>
        <fullName evidence="11 13">GMP kinase</fullName>
    </alternativeName>
</protein>
<keyword evidence="7 13" id="KW-0808">Transferase</keyword>
<keyword evidence="16" id="KW-1185">Reference proteome</keyword>
<evidence type="ECO:0000259" key="14">
    <source>
        <dbReference type="PROSITE" id="PS50052"/>
    </source>
</evidence>
<gene>
    <name evidence="13 15" type="primary">gmk</name>
    <name evidence="15" type="ORF">CSEC_2241</name>
</gene>
<comment type="similarity">
    <text evidence="3 13">Belongs to the guanylate kinase family.</text>
</comment>
<evidence type="ECO:0000256" key="6">
    <source>
        <dbReference type="ARBA" id="ARBA00022490"/>
    </source>
</evidence>
<feature type="binding site" evidence="13">
    <location>
        <begin position="19"/>
        <end position="26"/>
    </location>
    <ligand>
        <name>ATP</name>
        <dbReference type="ChEBI" id="CHEBI:30616"/>
    </ligand>
</feature>
<name>A0A090D0I2_9BACT</name>
<dbReference type="EMBL" id="CCEJ010000012">
    <property type="protein sequence ID" value="CDR35047.1"/>
    <property type="molecule type" value="Genomic_DNA"/>
</dbReference>
<keyword evidence="10 13" id="KW-0067">ATP-binding</keyword>
<dbReference type="GO" id="GO:0005524">
    <property type="term" value="F:ATP binding"/>
    <property type="evidence" value="ECO:0007669"/>
    <property type="project" value="UniProtKB-UniRule"/>
</dbReference>
<dbReference type="SUPFAM" id="SSF52540">
    <property type="entry name" value="P-loop containing nucleoside triphosphate hydrolases"/>
    <property type="match status" value="1"/>
</dbReference>
<dbReference type="PROSITE" id="PS00856">
    <property type="entry name" value="GUANYLATE_KINASE_1"/>
    <property type="match status" value="1"/>
</dbReference>
<dbReference type="Proteomes" id="UP000031552">
    <property type="component" value="Unassembled WGS sequence"/>
</dbReference>
<reference evidence="15" key="2">
    <citation type="submission" date="2014-09" db="EMBL/GenBank/DDBJ databases">
        <title>Criblamydia sequanensis harbors a mega-plasmid encoding arsenite resistance.</title>
        <authorList>
            <person name="Bertelli C."/>
            <person name="Goesmann A."/>
            <person name="Greub G."/>
        </authorList>
    </citation>
    <scope>NUCLEOTIDE SEQUENCE [LARGE SCALE GENOMIC DNA]</scope>
    <source>
        <strain evidence="15">CRIB-18</strain>
    </source>
</reference>
<evidence type="ECO:0000256" key="11">
    <source>
        <dbReference type="ARBA" id="ARBA00030128"/>
    </source>
</evidence>
<dbReference type="GO" id="GO:0005829">
    <property type="term" value="C:cytosol"/>
    <property type="evidence" value="ECO:0007669"/>
    <property type="project" value="TreeGrafter"/>
</dbReference>
<evidence type="ECO:0000256" key="3">
    <source>
        <dbReference type="ARBA" id="ARBA00005790"/>
    </source>
</evidence>
<evidence type="ECO:0000313" key="16">
    <source>
        <dbReference type="Proteomes" id="UP000031552"/>
    </source>
</evidence>
<feature type="domain" description="Guanylate kinase-like" evidence="14">
    <location>
        <begin position="12"/>
        <end position="189"/>
    </location>
</feature>
<evidence type="ECO:0000256" key="7">
    <source>
        <dbReference type="ARBA" id="ARBA00022679"/>
    </source>
</evidence>
<evidence type="ECO:0000256" key="5">
    <source>
        <dbReference type="ARBA" id="ARBA00016296"/>
    </source>
</evidence>
<evidence type="ECO:0000256" key="13">
    <source>
        <dbReference type="HAMAP-Rule" id="MF_00328"/>
    </source>
</evidence>
<dbReference type="PROSITE" id="PS50052">
    <property type="entry name" value="GUANYLATE_KINASE_2"/>
    <property type="match status" value="1"/>
</dbReference>
<evidence type="ECO:0000256" key="8">
    <source>
        <dbReference type="ARBA" id="ARBA00022741"/>
    </source>
</evidence>
<dbReference type="NCBIfam" id="TIGR03263">
    <property type="entry name" value="guanyl_kin"/>
    <property type="match status" value="1"/>
</dbReference>
<dbReference type="InterPro" id="IPR008144">
    <property type="entry name" value="Guanylate_kin-like_dom"/>
</dbReference>
<dbReference type="HAMAP" id="MF_00328">
    <property type="entry name" value="Guanylate_kinase"/>
    <property type="match status" value="1"/>
</dbReference>
<comment type="function">
    <text evidence="1 13">Essential for recycling GMP and indirectly, cGMP.</text>
</comment>
<dbReference type="RefSeq" id="WP_041018602.1">
    <property type="nucleotide sequence ID" value="NZ_CCEJ010000012.1"/>
</dbReference>
<evidence type="ECO:0000256" key="10">
    <source>
        <dbReference type="ARBA" id="ARBA00022840"/>
    </source>
</evidence>
<dbReference type="STRING" id="1437425.CSEC_2241"/>
<evidence type="ECO:0000256" key="12">
    <source>
        <dbReference type="ARBA" id="ARBA00048594"/>
    </source>
</evidence>
<dbReference type="Gene3D" id="3.40.50.300">
    <property type="entry name" value="P-loop containing nucleotide triphosphate hydrolases"/>
    <property type="match status" value="1"/>
</dbReference>
<evidence type="ECO:0000313" key="15">
    <source>
        <dbReference type="EMBL" id="CDR35047.1"/>
    </source>
</evidence>
<dbReference type="Gene3D" id="3.30.63.10">
    <property type="entry name" value="Guanylate Kinase phosphate binding domain"/>
    <property type="match status" value="1"/>
</dbReference>
<comment type="catalytic activity">
    <reaction evidence="12 13">
        <text>GMP + ATP = GDP + ADP</text>
        <dbReference type="Rhea" id="RHEA:20780"/>
        <dbReference type="ChEBI" id="CHEBI:30616"/>
        <dbReference type="ChEBI" id="CHEBI:58115"/>
        <dbReference type="ChEBI" id="CHEBI:58189"/>
        <dbReference type="ChEBI" id="CHEBI:456216"/>
        <dbReference type="EC" id="2.7.4.8"/>
    </reaction>
</comment>
<dbReference type="InterPro" id="IPR008145">
    <property type="entry name" value="GK/Ca_channel_bsu"/>
</dbReference>
<dbReference type="PANTHER" id="PTHR23117">
    <property type="entry name" value="GUANYLATE KINASE-RELATED"/>
    <property type="match status" value="1"/>
</dbReference>
<keyword evidence="6 13" id="KW-0963">Cytoplasm</keyword>
<keyword evidence="8 13" id="KW-0547">Nucleotide-binding</keyword>
<dbReference type="eggNOG" id="COG0194">
    <property type="taxonomic scope" value="Bacteria"/>
</dbReference>
<dbReference type="InterPro" id="IPR017665">
    <property type="entry name" value="Guanylate_kinase"/>
</dbReference>
<proteinExistence type="inferred from homology"/>
<keyword evidence="9 13" id="KW-0418">Kinase</keyword>
<dbReference type="EC" id="2.7.4.8" evidence="4 13"/>
<organism evidence="15 16">
    <name type="scientific">Candidatus Criblamydia sequanensis CRIB-18</name>
    <dbReference type="NCBI Taxonomy" id="1437425"/>
    <lineage>
        <taxon>Bacteria</taxon>
        <taxon>Pseudomonadati</taxon>
        <taxon>Chlamydiota</taxon>
        <taxon>Chlamydiia</taxon>
        <taxon>Parachlamydiales</taxon>
        <taxon>Candidatus Criblamydiaceae</taxon>
        <taxon>Candidatus Criblamydia</taxon>
    </lineage>
</organism>
<dbReference type="AlphaFoldDB" id="A0A090D0I2"/>
<evidence type="ECO:0000256" key="4">
    <source>
        <dbReference type="ARBA" id="ARBA00012961"/>
    </source>
</evidence>
<dbReference type="GO" id="GO:0004385">
    <property type="term" value="F:GMP kinase activity"/>
    <property type="evidence" value="ECO:0007669"/>
    <property type="project" value="UniProtKB-UniRule"/>
</dbReference>
<dbReference type="FunFam" id="3.30.63.10:FF:000005">
    <property type="entry name" value="Guanylate kinase"/>
    <property type="match status" value="1"/>
</dbReference>
<dbReference type="InterPro" id="IPR020590">
    <property type="entry name" value="Guanylate_kinase_CS"/>
</dbReference>
<evidence type="ECO:0000256" key="9">
    <source>
        <dbReference type="ARBA" id="ARBA00022777"/>
    </source>
</evidence>
<reference evidence="15" key="1">
    <citation type="submission" date="2013-12" db="EMBL/GenBank/DDBJ databases">
        <authorList>
            <person name="Linke B."/>
        </authorList>
    </citation>
    <scope>NUCLEOTIDE SEQUENCE [LARGE SCALE GENOMIC DNA]</scope>
    <source>
        <strain evidence="15">CRIB-18</strain>
    </source>
</reference>
<dbReference type="Pfam" id="PF00625">
    <property type="entry name" value="Guanylate_kin"/>
    <property type="match status" value="1"/>
</dbReference>
<comment type="subcellular location">
    <subcellularLocation>
        <location evidence="2 13">Cytoplasm</location>
    </subcellularLocation>
</comment>
<dbReference type="CDD" id="cd00071">
    <property type="entry name" value="GMPK"/>
    <property type="match status" value="1"/>
</dbReference>
<sequence length="200" mass="23046">MKEKLFGNSKEGTLFIISAPAGTGKTTLVKKLAGEFPYVTQSISFTTRAPRPKERHGVDYFFVSREEFEKQIEDKAFLEHVELYGDYYGTSIKWVEEELSSGKHVILVIDTQGALQLKEKLEAVFIFLIPPSIEELKRRLIERNTENETIIKERLKWAEREIACARFYDYKIINADLDTAYRVLQSILIAEAHRADILPS</sequence>
<dbReference type="InterPro" id="IPR027417">
    <property type="entry name" value="P-loop_NTPase"/>
</dbReference>
<evidence type="ECO:0000256" key="2">
    <source>
        <dbReference type="ARBA" id="ARBA00004496"/>
    </source>
</evidence>
<dbReference type="PANTHER" id="PTHR23117:SF13">
    <property type="entry name" value="GUANYLATE KINASE"/>
    <property type="match status" value="1"/>
</dbReference>
<dbReference type="SMART" id="SM00072">
    <property type="entry name" value="GuKc"/>
    <property type="match status" value="1"/>
</dbReference>
<accession>A0A090D0I2</accession>